<dbReference type="EMBL" id="JBHUIG010000019">
    <property type="protein sequence ID" value="MFD2320413.1"/>
    <property type="molecule type" value="Genomic_DNA"/>
</dbReference>
<sequence length="249" mass="28588">MAKSFISSLRAYLPSFDTMVRALLKELGLQTLFSGVLIYDQKDDYDCYVMASFQGLPQRPGSSKNATENVFITARLSGTIKKGKAHLTHYGTEIGYYRQTKASEPLKDLIPITGFHYDFDCDGKKFNHPVFHAQPKVTAGERYISLKKDITTGNYPEFKEIRTIRIPTPQMDIFSAIVMIMADHVIMPDDPKRKFGNFLEEFEKNMIQFDLGNIEKLVTEPFYTANPHKIHSWYPRPSPKEVNFGRNTR</sequence>
<reference evidence="2" key="1">
    <citation type="journal article" date="2019" name="Int. J. Syst. Evol. Microbiol.">
        <title>The Global Catalogue of Microorganisms (GCM) 10K type strain sequencing project: providing services to taxonomists for standard genome sequencing and annotation.</title>
        <authorList>
            <consortium name="The Broad Institute Genomics Platform"/>
            <consortium name="The Broad Institute Genome Sequencing Center for Infectious Disease"/>
            <person name="Wu L."/>
            <person name="Ma J."/>
        </authorList>
    </citation>
    <scope>NUCLEOTIDE SEQUENCE [LARGE SCALE GENOMIC DNA]</scope>
    <source>
        <strain evidence="2">CCUG 62793</strain>
    </source>
</reference>
<name>A0ABW5ERZ8_9BURK</name>
<dbReference type="Proteomes" id="UP001597287">
    <property type="component" value="Unassembled WGS sequence"/>
</dbReference>
<organism evidence="1 2">
    <name type="scientific">Delftia deserti</name>
    <dbReference type="NCBI Taxonomy" id="1651218"/>
    <lineage>
        <taxon>Bacteria</taxon>
        <taxon>Pseudomonadati</taxon>
        <taxon>Pseudomonadota</taxon>
        <taxon>Betaproteobacteria</taxon>
        <taxon>Burkholderiales</taxon>
        <taxon>Comamonadaceae</taxon>
        <taxon>Delftia</taxon>
    </lineage>
</organism>
<protein>
    <submittedName>
        <fullName evidence="1">Uncharacterized protein</fullName>
    </submittedName>
</protein>
<keyword evidence="2" id="KW-1185">Reference proteome</keyword>
<dbReference type="RefSeq" id="WP_380106069.1">
    <property type="nucleotide sequence ID" value="NZ_JBHSIH010000001.1"/>
</dbReference>
<accession>A0ABW5ERZ8</accession>
<evidence type="ECO:0000313" key="1">
    <source>
        <dbReference type="EMBL" id="MFD2320413.1"/>
    </source>
</evidence>
<evidence type="ECO:0000313" key="2">
    <source>
        <dbReference type="Proteomes" id="UP001597287"/>
    </source>
</evidence>
<comment type="caution">
    <text evidence="1">The sequence shown here is derived from an EMBL/GenBank/DDBJ whole genome shotgun (WGS) entry which is preliminary data.</text>
</comment>
<proteinExistence type="predicted"/>
<gene>
    <name evidence="1" type="ORF">ACFSPV_17060</name>
</gene>